<dbReference type="SUPFAM" id="SSF52799">
    <property type="entry name" value="(Phosphotyrosine protein) phosphatases II"/>
    <property type="match status" value="1"/>
</dbReference>
<keyword evidence="3 7" id="KW-0963">Cytoplasm</keyword>
<gene>
    <name evidence="13" type="primary">PTPN3</name>
</gene>
<evidence type="ECO:0000256" key="7">
    <source>
        <dbReference type="PIRNR" id="PIRNR000927"/>
    </source>
</evidence>
<reference evidence="13 14" key="1">
    <citation type="submission" date="2021-02" db="EMBL/GenBank/DDBJ databases">
        <title>Safari Cat Assemblies.</title>
        <authorList>
            <person name="Bredemeyer K.R."/>
            <person name="Murphy W.J."/>
        </authorList>
    </citation>
    <scope>NUCLEOTIDE SEQUENCE [LARGE SCALE GENOMIC DNA]</scope>
</reference>
<dbReference type="Gene3D" id="3.90.190.10">
    <property type="entry name" value="Protein tyrosine phosphatase superfamily"/>
    <property type="match status" value="1"/>
</dbReference>
<dbReference type="InterPro" id="IPR036034">
    <property type="entry name" value="PDZ_sf"/>
</dbReference>
<name>A0ABI7WHA2_FELCA</name>
<evidence type="ECO:0000256" key="1">
    <source>
        <dbReference type="ARBA" id="ARBA00004245"/>
    </source>
</evidence>
<dbReference type="InterPro" id="IPR003595">
    <property type="entry name" value="Tyr_Pase_cat"/>
</dbReference>
<evidence type="ECO:0000259" key="9">
    <source>
        <dbReference type="PROSITE" id="PS50055"/>
    </source>
</evidence>
<dbReference type="Proteomes" id="UP000823872">
    <property type="component" value="Chromosome D4"/>
</dbReference>
<dbReference type="PROSITE" id="PS50057">
    <property type="entry name" value="FERM_3"/>
    <property type="match status" value="1"/>
</dbReference>
<dbReference type="CDD" id="cd14473">
    <property type="entry name" value="FERM_B-lobe"/>
    <property type="match status" value="1"/>
</dbReference>
<feature type="region of interest" description="Disordered" evidence="8">
    <location>
        <begin position="362"/>
        <end position="412"/>
    </location>
</feature>
<feature type="compositionally biased region" description="Low complexity" evidence="8">
    <location>
        <begin position="395"/>
        <end position="410"/>
    </location>
</feature>
<feature type="region of interest" description="Disordered" evidence="8">
    <location>
        <begin position="304"/>
        <end position="341"/>
    </location>
</feature>
<dbReference type="PROSITE" id="PS50055">
    <property type="entry name" value="TYR_PHOSPHATASE_PTP"/>
    <property type="match status" value="1"/>
</dbReference>
<feature type="domain" description="FERM" evidence="11">
    <location>
        <begin position="1"/>
        <end position="253"/>
    </location>
</feature>
<evidence type="ECO:0000256" key="5">
    <source>
        <dbReference type="ARBA" id="ARBA00022912"/>
    </source>
</evidence>
<dbReference type="Gene3D" id="1.20.80.10">
    <property type="match status" value="1"/>
</dbReference>
<dbReference type="Gene3D" id="2.30.42.10">
    <property type="match status" value="1"/>
</dbReference>
<dbReference type="InterPro" id="IPR029021">
    <property type="entry name" value="Prot-tyrosine_phosphatase-like"/>
</dbReference>
<dbReference type="InterPro" id="IPR041783">
    <property type="entry name" value="PTPN3/4_FERM_C"/>
</dbReference>
<evidence type="ECO:0000313" key="14">
    <source>
        <dbReference type="Proteomes" id="UP000823872"/>
    </source>
</evidence>
<dbReference type="SMART" id="SM00194">
    <property type="entry name" value="PTPc"/>
    <property type="match status" value="1"/>
</dbReference>
<evidence type="ECO:0000256" key="6">
    <source>
        <dbReference type="ARBA" id="ARBA00023212"/>
    </source>
</evidence>
<feature type="compositionally biased region" description="Polar residues" evidence="8">
    <location>
        <begin position="382"/>
        <end position="394"/>
    </location>
</feature>
<dbReference type="InterPro" id="IPR011993">
    <property type="entry name" value="PH-like_dom_sf"/>
</dbReference>
<dbReference type="InterPro" id="IPR035963">
    <property type="entry name" value="FERM_2"/>
</dbReference>
<dbReference type="InterPro" id="IPR000299">
    <property type="entry name" value="FERM_domain"/>
</dbReference>
<dbReference type="EC" id="3.1.3.48" evidence="7"/>
<dbReference type="Pfam" id="PF00595">
    <property type="entry name" value="PDZ"/>
    <property type="match status" value="1"/>
</dbReference>
<proteinExistence type="inferred from homology"/>
<dbReference type="SUPFAM" id="SSF47031">
    <property type="entry name" value="Second domain of FERM"/>
    <property type="match status" value="1"/>
</dbReference>
<dbReference type="InterPro" id="IPR029071">
    <property type="entry name" value="Ubiquitin-like_domsf"/>
</dbReference>
<dbReference type="PROSITE" id="PS50106">
    <property type="entry name" value="PDZ"/>
    <property type="match status" value="1"/>
</dbReference>
<reference evidence="13" key="3">
    <citation type="submission" date="2025-09" db="UniProtKB">
        <authorList>
            <consortium name="Ensembl"/>
        </authorList>
    </citation>
    <scope>IDENTIFICATION</scope>
    <source>
        <strain evidence="13">breed Abyssinian</strain>
    </source>
</reference>
<dbReference type="PROSITE" id="PS50056">
    <property type="entry name" value="TYR_PHOSPHATASE_2"/>
    <property type="match status" value="1"/>
</dbReference>
<feature type="domain" description="PDZ" evidence="12">
    <location>
        <begin position="451"/>
        <end position="523"/>
    </location>
</feature>
<keyword evidence="6 7" id="KW-0206">Cytoskeleton</keyword>
<dbReference type="PANTHER" id="PTHR45706:SF5">
    <property type="entry name" value="TYROSINE-PROTEIN PHOSPHATASE NON-RECEPTOR TYPE 3"/>
    <property type="match status" value="1"/>
</dbReference>
<keyword evidence="4 7" id="KW-0378">Hydrolase</keyword>
<dbReference type="PRINTS" id="PR00700">
    <property type="entry name" value="PRTYPHPHTASE"/>
</dbReference>
<dbReference type="InterPro" id="IPR019749">
    <property type="entry name" value="Band_41_domain"/>
</dbReference>
<dbReference type="SMART" id="SM01196">
    <property type="entry name" value="FERM_C"/>
    <property type="match status" value="1"/>
</dbReference>
<organism evidence="13 14">
    <name type="scientific">Felis catus</name>
    <name type="common">Cat</name>
    <name type="synonym">Felis silvestris catus</name>
    <dbReference type="NCBI Taxonomy" id="9685"/>
    <lineage>
        <taxon>Eukaryota</taxon>
        <taxon>Metazoa</taxon>
        <taxon>Chordata</taxon>
        <taxon>Craniata</taxon>
        <taxon>Vertebrata</taxon>
        <taxon>Euteleostomi</taxon>
        <taxon>Mammalia</taxon>
        <taxon>Eutheria</taxon>
        <taxon>Laurasiatheria</taxon>
        <taxon>Carnivora</taxon>
        <taxon>Feliformia</taxon>
        <taxon>Felidae</taxon>
        <taxon>Felinae</taxon>
        <taxon>Felis</taxon>
    </lineage>
</organism>
<dbReference type="InterPro" id="IPR012151">
    <property type="entry name" value="Tyr_Pase_non-rcpt_typ-3/4"/>
</dbReference>
<feature type="domain" description="Tyrosine specific protein phosphatases" evidence="10">
    <location>
        <begin position="760"/>
        <end position="833"/>
    </location>
</feature>
<dbReference type="GeneTree" id="ENSGT00940000157888"/>
<dbReference type="InterPro" id="IPR018979">
    <property type="entry name" value="FERM_N"/>
</dbReference>
<dbReference type="InterPro" id="IPR000387">
    <property type="entry name" value="Tyr_Pase_dom"/>
</dbReference>
<comment type="function">
    <text evidence="7">May act at junctions between the membrane and the cytoskeleton.</text>
</comment>
<dbReference type="CDD" id="cd13189">
    <property type="entry name" value="FERM_C_PTPN4_PTPN3_like"/>
    <property type="match status" value="1"/>
</dbReference>
<dbReference type="InterPro" id="IPR019748">
    <property type="entry name" value="FERM_central"/>
</dbReference>
<protein>
    <recommendedName>
        <fullName evidence="7">Tyrosine-protein phosphatase non-receptor type</fullName>
        <ecNumber evidence="7">3.1.3.48</ecNumber>
    </recommendedName>
</protein>
<comment type="subcellular location">
    <subcellularLocation>
        <location evidence="1 7">Cytoplasm</location>
        <location evidence="1 7">Cytoskeleton</location>
    </subcellularLocation>
</comment>
<evidence type="ECO:0000256" key="3">
    <source>
        <dbReference type="ARBA" id="ARBA00022490"/>
    </source>
</evidence>
<keyword evidence="5 7" id="KW-0904">Protein phosphatase</keyword>
<dbReference type="InterPro" id="IPR018980">
    <property type="entry name" value="FERM_PH-like_C"/>
</dbReference>
<dbReference type="Pfam" id="PF09380">
    <property type="entry name" value="FERM_C"/>
    <property type="match status" value="1"/>
</dbReference>
<dbReference type="PANTHER" id="PTHR45706">
    <property type="entry name" value="TYROSINE-PROTEIN PHOSPHATASE"/>
    <property type="match status" value="1"/>
</dbReference>
<dbReference type="Ensembl" id="ENSFCTT00005014501.1">
    <property type="protein sequence ID" value="ENSFCTP00005009675.1"/>
    <property type="gene ID" value="ENSFCTG00005005207.1"/>
</dbReference>
<dbReference type="InterPro" id="IPR000242">
    <property type="entry name" value="PTP_cat"/>
</dbReference>
<feature type="domain" description="Tyrosine-protein phosphatase" evidence="9">
    <location>
        <begin position="587"/>
        <end position="842"/>
    </location>
</feature>
<dbReference type="SUPFAM" id="SSF50729">
    <property type="entry name" value="PH domain-like"/>
    <property type="match status" value="1"/>
</dbReference>
<sequence>MTSRLRALGGRINNIRTSELPKEKTRSEVVCSIRFLDGLVQTFKANKQDTGQVLLDMAYNHLGVTEKEYFGLQHGDDSVDSLRWLESSKPIRKQLKAHFGDYDSSIHHPGYLSDSQFIPDQNDDFLTKVESLHEQHSGLKQSEAESCFINIARTLDFYGVELHSGRDLHNLDLMIGIASAGIAVYRKYICTSFYPWVNILKISFKRKKFFIHQRQKQTESREHIVAFNMLNYRSCKNLWKSCVEHHTFFQAKKLLPQEKNVLSQYWTMGSRNPKKSVNNQYCKKVIGGMVWNPAMRRSLSVEHLETKSLPSRSPPITPNWRSPRLRHEIRKPRHSSADNLANEMTYITETEDVFYTYKASLSPKDSDSEVSQNRSPHRESLSENNPAQSCLTQKSSSSVSPSSNAPGSCSTDGVDQQFIEAFHRVTKGGSTEDSSQYYCDKNDNGDGYLVLIRITPDEDGKFGFNLKGGVDQKMPLVVSRINPESPADTCIPKLNEGDQIVLINGRDISEHTHDQVVMFIKASRESHTRELALVIRRKAVHSFTDIRSEDELNQLFPEAIFPTCAEGGDTLEGSMEQLKKGLESGTVLIQFEQLYRKKPGLAITFAKLPQNLDKNRYKDVLPYDTTRVLLQGNEDYINASYVNMEIPAANLVNKYIAAQGPLPHTCAQFWQVVWDQKLSLIVMLTTLTERGRTKCHQYWPDPPDVMEHGNFHIRCQSEDCTIAYVFREMLVTNTETGEEHTVTHLQYVAWPDHGVPDDSSDFLEFVNYVRSLRVDGEPVLVHCSAGIGRTGVLVTMETAMCLTERNLPVYPLDIVRKMRDQRAMMVQTSSQYKFVCEAILRVYEEGLVQMLDPS</sequence>
<evidence type="ECO:0000256" key="8">
    <source>
        <dbReference type="SAM" id="MobiDB-lite"/>
    </source>
</evidence>
<dbReference type="SMART" id="SM00404">
    <property type="entry name" value="PTPc_motif"/>
    <property type="match status" value="1"/>
</dbReference>
<dbReference type="PROSITE" id="PS00383">
    <property type="entry name" value="TYR_PHOSPHATASE_1"/>
    <property type="match status" value="1"/>
</dbReference>
<feature type="compositionally biased region" description="Basic residues" evidence="8">
    <location>
        <begin position="323"/>
        <end position="334"/>
    </location>
</feature>
<comment type="similarity">
    <text evidence="2 7">Belongs to the protein-tyrosine phosphatase family. Non-receptor class subfamily.</text>
</comment>
<dbReference type="CDD" id="cd06706">
    <property type="entry name" value="PDZ_PTPN3-4-like"/>
    <property type="match status" value="1"/>
</dbReference>
<evidence type="ECO:0000259" key="11">
    <source>
        <dbReference type="PROSITE" id="PS50057"/>
    </source>
</evidence>
<keyword evidence="14" id="KW-1185">Reference proteome</keyword>
<dbReference type="Pfam" id="PF00102">
    <property type="entry name" value="Y_phosphatase"/>
    <property type="match status" value="1"/>
</dbReference>
<dbReference type="CDD" id="cd14600">
    <property type="entry name" value="PTPc-N3"/>
    <property type="match status" value="1"/>
</dbReference>
<dbReference type="Gene3D" id="2.30.29.30">
    <property type="entry name" value="Pleckstrin-homology domain (PH domain)/Phosphotyrosine-binding domain (PTB)"/>
    <property type="match status" value="1"/>
</dbReference>
<evidence type="ECO:0000256" key="4">
    <source>
        <dbReference type="ARBA" id="ARBA00022801"/>
    </source>
</evidence>
<dbReference type="InterPro" id="IPR019747">
    <property type="entry name" value="FERM_CS"/>
</dbReference>
<dbReference type="Gene3D" id="3.10.20.90">
    <property type="entry name" value="Phosphatidylinositol 3-kinase Catalytic Subunit, Chain A, domain 1"/>
    <property type="match status" value="1"/>
</dbReference>
<evidence type="ECO:0000313" key="13">
    <source>
        <dbReference type="Ensembl" id="ENSFCTP00005009675.1"/>
    </source>
</evidence>
<dbReference type="Pfam" id="PF09379">
    <property type="entry name" value="FERM_N"/>
    <property type="match status" value="1"/>
</dbReference>
<dbReference type="InterPro" id="IPR016130">
    <property type="entry name" value="Tyr_Pase_AS"/>
</dbReference>
<evidence type="ECO:0000259" key="10">
    <source>
        <dbReference type="PROSITE" id="PS50056"/>
    </source>
</evidence>
<evidence type="ECO:0000256" key="2">
    <source>
        <dbReference type="ARBA" id="ARBA00009649"/>
    </source>
</evidence>
<dbReference type="InterPro" id="IPR001478">
    <property type="entry name" value="PDZ"/>
</dbReference>
<dbReference type="SUPFAM" id="SSF50156">
    <property type="entry name" value="PDZ domain-like"/>
    <property type="match status" value="1"/>
</dbReference>
<reference evidence="13" key="2">
    <citation type="submission" date="2025-08" db="UniProtKB">
        <authorList>
            <consortium name="Ensembl"/>
        </authorList>
    </citation>
    <scope>IDENTIFICATION</scope>
    <source>
        <strain evidence="13">breed Abyssinian</strain>
    </source>
</reference>
<dbReference type="SMART" id="SM00228">
    <property type="entry name" value="PDZ"/>
    <property type="match status" value="1"/>
</dbReference>
<dbReference type="SUPFAM" id="SSF54236">
    <property type="entry name" value="Ubiquitin-like"/>
    <property type="match status" value="1"/>
</dbReference>
<dbReference type="SMART" id="SM00295">
    <property type="entry name" value="B41"/>
    <property type="match status" value="1"/>
</dbReference>
<dbReference type="PIRSF" id="PIRSF000927">
    <property type="entry name" value="Tyr-Ptase_nr3"/>
    <property type="match status" value="1"/>
</dbReference>
<dbReference type="InterPro" id="IPR014352">
    <property type="entry name" value="FERM/acyl-CoA-bd_prot_sf"/>
</dbReference>
<evidence type="ECO:0000259" key="12">
    <source>
        <dbReference type="PROSITE" id="PS50106"/>
    </source>
</evidence>
<comment type="catalytic activity">
    <reaction evidence="7">
        <text>O-phospho-L-tyrosyl-[protein] + H2O = L-tyrosyl-[protein] + phosphate</text>
        <dbReference type="Rhea" id="RHEA:10684"/>
        <dbReference type="Rhea" id="RHEA-COMP:10136"/>
        <dbReference type="Rhea" id="RHEA-COMP:20101"/>
        <dbReference type="ChEBI" id="CHEBI:15377"/>
        <dbReference type="ChEBI" id="CHEBI:43474"/>
        <dbReference type="ChEBI" id="CHEBI:46858"/>
        <dbReference type="ChEBI" id="CHEBI:61978"/>
        <dbReference type="EC" id="3.1.3.48"/>
    </reaction>
</comment>
<accession>A0ABI7WHA2</accession>
<dbReference type="PROSITE" id="PS00661">
    <property type="entry name" value="FERM_2"/>
    <property type="match status" value="1"/>
</dbReference>